<dbReference type="Proteomes" id="UP001152797">
    <property type="component" value="Unassembled WGS sequence"/>
</dbReference>
<keyword evidence="1" id="KW-1133">Transmembrane helix</keyword>
<evidence type="ECO:0000313" key="3">
    <source>
        <dbReference type="EMBL" id="CAI3977507.1"/>
    </source>
</evidence>
<dbReference type="EMBL" id="CAMXCT010000347">
    <property type="protein sequence ID" value="CAI3977507.1"/>
    <property type="molecule type" value="Genomic_DNA"/>
</dbReference>
<protein>
    <submittedName>
        <fullName evidence="4">Cation channel sperm-associated protein 1</fullName>
    </submittedName>
</protein>
<proteinExistence type="predicted"/>
<evidence type="ECO:0000313" key="4">
    <source>
        <dbReference type="EMBL" id="CAL4764819.1"/>
    </source>
</evidence>
<comment type="caution">
    <text evidence="3">The sequence shown here is derived from an EMBL/GenBank/DDBJ whole genome shotgun (WGS) entry which is preliminary data.</text>
</comment>
<evidence type="ECO:0000313" key="5">
    <source>
        <dbReference type="Proteomes" id="UP001152797"/>
    </source>
</evidence>
<name>A0A9P1BQ71_9DINO</name>
<keyword evidence="5" id="KW-1185">Reference proteome</keyword>
<dbReference type="AlphaFoldDB" id="A0A9P1BQ71"/>
<keyword evidence="1" id="KW-0472">Membrane</keyword>
<accession>A0A9P1BQ71</accession>
<dbReference type="EMBL" id="CAMXCT020000347">
    <property type="protein sequence ID" value="CAL1130882.1"/>
    <property type="molecule type" value="Genomic_DNA"/>
</dbReference>
<evidence type="ECO:0000256" key="2">
    <source>
        <dbReference type="SAM" id="SignalP"/>
    </source>
</evidence>
<keyword evidence="2" id="KW-0732">Signal</keyword>
<reference evidence="3" key="1">
    <citation type="submission" date="2022-10" db="EMBL/GenBank/DDBJ databases">
        <authorList>
            <person name="Chen Y."/>
            <person name="Dougan E. K."/>
            <person name="Chan C."/>
            <person name="Rhodes N."/>
            <person name="Thang M."/>
        </authorList>
    </citation>
    <scope>NUCLEOTIDE SEQUENCE</scope>
</reference>
<dbReference type="EMBL" id="CAMXCT030000347">
    <property type="protein sequence ID" value="CAL4764819.1"/>
    <property type="molecule type" value="Genomic_DNA"/>
</dbReference>
<gene>
    <name evidence="3" type="ORF">C1SCF055_LOCUS5641</name>
</gene>
<sequence length="214" mass="23600">MTRTLAVVGLLAVAGSLAFVPGALPRGSTPSPRHAAATPNMETENGWGSLPTLVGGVALGLFFSLATVAPVRADEEAAKQEPAGPTDEEILAKGCDIRLDCTTREQQFAWAKAYYRKYNKETDGKDPKYSQPSTGAGVYRKFKIDWTNPDPSIPDTVDGTYPIRDEEFKKVWEGRQAELKQRVENFLGRPVVEARFNGDYYSKKSPFHSQQGDW</sequence>
<dbReference type="OrthoDB" id="431556at2759"/>
<feature type="chain" id="PRO_5043269685" evidence="2">
    <location>
        <begin position="19"/>
        <end position="214"/>
    </location>
</feature>
<keyword evidence="1" id="KW-0812">Transmembrane</keyword>
<organism evidence="3">
    <name type="scientific">Cladocopium goreaui</name>
    <dbReference type="NCBI Taxonomy" id="2562237"/>
    <lineage>
        <taxon>Eukaryota</taxon>
        <taxon>Sar</taxon>
        <taxon>Alveolata</taxon>
        <taxon>Dinophyceae</taxon>
        <taxon>Suessiales</taxon>
        <taxon>Symbiodiniaceae</taxon>
        <taxon>Cladocopium</taxon>
    </lineage>
</organism>
<feature type="transmembrane region" description="Helical" evidence="1">
    <location>
        <begin position="51"/>
        <end position="71"/>
    </location>
</feature>
<evidence type="ECO:0000256" key="1">
    <source>
        <dbReference type="SAM" id="Phobius"/>
    </source>
</evidence>
<reference evidence="4 5" key="2">
    <citation type="submission" date="2024-05" db="EMBL/GenBank/DDBJ databases">
        <authorList>
            <person name="Chen Y."/>
            <person name="Shah S."/>
            <person name="Dougan E. K."/>
            <person name="Thang M."/>
            <person name="Chan C."/>
        </authorList>
    </citation>
    <scope>NUCLEOTIDE SEQUENCE [LARGE SCALE GENOMIC DNA]</scope>
</reference>
<feature type="signal peptide" evidence="2">
    <location>
        <begin position="1"/>
        <end position="18"/>
    </location>
</feature>